<accession>A0AAN5IC35</accession>
<sequence length="150" mass="17318">MDRCLLSRLLIPVFRLKVVDTQKAESHMDPPESPSWESLPWPPLERIFYHLWTNGDCLDLTNLAKVSTFFHAGVMEFMKRDINQPALEKVFLSKCLFTNKITCEIALFRSNLPYYDLSGLDWSRFDRVTNKPSPTLVVNPTGIDDVIVDQ</sequence>
<dbReference type="AlphaFoldDB" id="A0AAN5IC35"/>
<evidence type="ECO:0000313" key="2">
    <source>
        <dbReference type="Proteomes" id="UP001328107"/>
    </source>
</evidence>
<dbReference type="EMBL" id="BTRK01000006">
    <property type="protein sequence ID" value="GMR57286.1"/>
    <property type="molecule type" value="Genomic_DNA"/>
</dbReference>
<gene>
    <name evidence="1" type="ORF">PMAYCL1PPCAC_27481</name>
</gene>
<comment type="caution">
    <text evidence="1">The sequence shown here is derived from an EMBL/GenBank/DDBJ whole genome shotgun (WGS) entry which is preliminary data.</text>
</comment>
<proteinExistence type="predicted"/>
<evidence type="ECO:0000313" key="1">
    <source>
        <dbReference type="EMBL" id="GMR57286.1"/>
    </source>
</evidence>
<reference evidence="2" key="1">
    <citation type="submission" date="2022-10" db="EMBL/GenBank/DDBJ databases">
        <title>Genome assembly of Pristionchus species.</title>
        <authorList>
            <person name="Yoshida K."/>
            <person name="Sommer R.J."/>
        </authorList>
    </citation>
    <scope>NUCLEOTIDE SEQUENCE [LARGE SCALE GENOMIC DNA]</scope>
    <source>
        <strain evidence="2">RS5460</strain>
    </source>
</reference>
<protein>
    <submittedName>
        <fullName evidence="1">Uncharacterized protein</fullName>
    </submittedName>
</protein>
<dbReference type="Proteomes" id="UP001328107">
    <property type="component" value="Unassembled WGS sequence"/>
</dbReference>
<keyword evidence="2" id="KW-1185">Reference proteome</keyword>
<organism evidence="1 2">
    <name type="scientific">Pristionchus mayeri</name>
    <dbReference type="NCBI Taxonomy" id="1317129"/>
    <lineage>
        <taxon>Eukaryota</taxon>
        <taxon>Metazoa</taxon>
        <taxon>Ecdysozoa</taxon>
        <taxon>Nematoda</taxon>
        <taxon>Chromadorea</taxon>
        <taxon>Rhabditida</taxon>
        <taxon>Rhabditina</taxon>
        <taxon>Diplogasteromorpha</taxon>
        <taxon>Diplogasteroidea</taxon>
        <taxon>Neodiplogasteridae</taxon>
        <taxon>Pristionchus</taxon>
    </lineage>
</organism>
<name>A0AAN5IC35_9BILA</name>
<feature type="non-terminal residue" evidence="1">
    <location>
        <position position="150"/>
    </location>
</feature>